<sequence>MNLKYLAIGSASVSAIGGVSYAGFVFMKPKNLREDLAKNNYKTLSTDKGKDKETWTKLLTEYEKNQNPKIEGLDFAGSSDTDAKVEKLQEACKKLYETKKDAQNYSTLLDTAKAWCISDSKKLTNTAATVASADRSAGAGVVPGVPGSTTSGGGH</sequence>
<accession>A0A1A9QEX5</accession>
<evidence type="ECO:0000256" key="2">
    <source>
        <dbReference type="SAM" id="Phobius"/>
    </source>
</evidence>
<name>A0A1A9QEX5_9MOLU</name>
<dbReference type="Proteomes" id="UP000077623">
    <property type="component" value="Unassembled WGS sequence"/>
</dbReference>
<dbReference type="RefSeq" id="WP_187149749.1">
    <property type="nucleotide sequence ID" value="NZ_LWUJ01000010.1"/>
</dbReference>
<organism evidence="3 4">
    <name type="scientific">Candidatus Mycoplasma haematobovis</name>
    <dbReference type="NCBI Taxonomy" id="432608"/>
    <lineage>
        <taxon>Bacteria</taxon>
        <taxon>Bacillati</taxon>
        <taxon>Mycoplasmatota</taxon>
        <taxon>Mollicutes</taxon>
        <taxon>Mycoplasmataceae</taxon>
        <taxon>Mycoplasma</taxon>
    </lineage>
</organism>
<feature type="compositionally biased region" description="Low complexity" evidence="1">
    <location>
        <begin position="136"/>
        <end position="149"/>
    </location>
</feature>
<comment type="caution">
    <text evidence="3">The sequence shown here is derived from an EMBL/GenBank/DDBJ whole genome shotgun (WGS) entry which is preliminary data.</text>
</comment>
<reference evidence="4" key="1">
    <citation type="submission" date="2016-04" db="EMBL/GenBank/DDBJ databases">
        <authorList>
            <person name="Quiroz-Castaneda R.E."/>
            <person name="Martinez-Ocampo F."/>
        </authorList>
    </citation>
    <scope>NUCLEOTIDE SEQUENCE [LARGE SCALE GENOMIC DNA]</scope>
    <source>
        <strain evidence="4">INIFAP01</strain>
    </source>
</reference>
<keyword evidence="4" id="KW-1185">Reference proteome</keyword>
<keyword evidence="2" id="KW-0812">Transmembrane</keyword>
<feature type="transmembrane region" description="Helical" evidence="2">
    <location>
        <begin position="6"/>
        <end position="26"/>
    </location>
</feature>
<feature type="region of interest" description="Disordered" evidence="1">
    <location>
        <begin position="132"/>
        <end position="155"/>
    </location>
</feature>
<keyword evidence="2" id="KW-1133">Transmembrane helix</keyword>
<gene>
    <name evidence="3" type="ORF">A6V39_00425</name>
</gene>
<evidence type="ECO:0000313" key="3">
    <source>
        <dbReference type="EMBL" id="OAL10515.1"/>
    </source>
</evidence>
<dbReference type="STRING" id="432608.A6V39_00425"/>
<dbReference type="AlphaFoldDB" id="A0A1A9QEX5"/>
<proteinExistence type="predicted"/>
<dbReference type="EMBL" id="LWUJ01000010">
    <property type="protein sequence ID" value="OAL10515.1"/>
    <property type="molecule type" value="Genomic_DNA"/>
</dbReference>
<keyword evidence="2" id="KW-0472">Membrane</keyword>
<protein>
    <submittedName>
        <fullName evidence="3">Uncharacterized protein</fullName>
    </submittedName>
</protein>
<evidence type="ECO:0000313" key="4">
    <source>
        <dbReference type="Proteomes" id="UP000077623"/>
    </source>
</evidence>
<evidence type="ECO:0000256" key="1">
    <source>
        <dbReference type="SAM" id="MobiDB-lite"/>
    </source>
</evidence>